<evidence type="ECO:0000256" key="2">
    <source>
        <dbReference type="ARBA" id="ARBA00007970"/>
    </source>
</evidence>
<dbReference type="PANTHER" id="PTHR42885:SF2">
    <property type="entry name" value="HISTIDINOL-PHOSPHATE AMINOTRANSFERASE"/>
    <property type="match status" value="1"/>
</dbReference>
<evidence type="ECO:0000256" key="5">
    <source>
        <dbReference type="ARBA" id="ARBA00022605"/>
    </source>
</evidence>
<dbReference type="GO" id="GO:0030170">
    <property type="term" value="F:pyridoxal phosphate binding"/>
    <property type="evidence" value="ECO:0007669"/>
    <property type="project" value="InterPro"/>
</dbReference>
<comment type="caution">
    <text evidence="11">The sequence shown here is derived from an EMBL/GenBank/DDBJ whole genome shotgun (WGS) entry which is preliminary data.</text>
</comment>
<dbReference type="InterPro" id="IPR015422">
    <property type="entry name" value="PyrdxlP-dep_Trfase_small"/>
</dbReference>
<dbReference type="SUPFAM" id="SSF53383">
    <property type="entry name" value="PLP-dependent transferases"/>
    <property type="match status" value="1"/>
</dbReference>
<keyword evidence="7" id="KW-0663">Pyridoxal phosphate</keyword>
<evidence type="ECO:0000313" key="12">
    <source>
        <dbReference type="Proteomes" id="UP000231383"/>
    </source>
</evidence>
<dbReference type="InterPro" id="IPR004839">
    <property type="entry name" value="Aminotransferase_I/II_large"/>
</dbReference>
<keyword evidence="8" id="KW-0368">Histidine biosynthesis</keyword>
<protein>
    <submittedName>
        <fullName evidence="11">Histidinol-phosphate transaminase</fullName>
    </submittedName>
</protein>
<evidence type="ECO:0000256" key="8">
    <source>
        <dbReference type="ARBA" id="ARBA00023102"/>
    </source>
</evidence>
<dbReference type="GO" id="GO:0000105">
    <property type="term" value="P:L-histidine biosynthetic process"/>
    <property type="evidence" value="ECO:0007669"/>
    <property type="project" value="UniProtKB-KW"/>
</dbReference>
<organism evidence="11 12">
    <name type="scientific">Candidatus Roizmanbacteria bacterium CG_4_9_14_0_2_um_filter_39_13</name>
    <dbReference type="NCBI Taxonomy" id="1974839"/>
    <lineage>
        <taxon>Bacteria</taxon>
        <taxon>Candidatus Roizmaniibacteriota</taxon>
    </lineage>
</organism>
<dbReference type="PANTHER" id="PTHR42885">
    <property type="entry name" value="HISTIDINOL-PHOSPHATE AMINOTRANSFERASE-RELATED"/>
    <property type="match status" value="1"/>
</dbReference>
<evidence type="ECO:0000256" key="9">
    <source>
        <dbReference type="ARBA" id="ARBA00029440"/>
    </source>
</evidence>
<comment type="similarity">
    <text evidence="2">Belongs to the class-II pyridoxal-phosphate-dependent aminotransferase family. Histidinol-phosphate aminotransferase subfamily.</text>
</comment>
<evidence type="ECO:0000256" key="1">
    <source>
        <dbReference type="ARBA" id="ARBA00001933"/>
    </source>
</evidence>
<comment type="subunit">
    <text evidence="3">Homodimer.</text>
</comment>
<dbReference type="CDD" id="cd00609">
    <property type="entry name" value="AAT_like"/>
    <property type="match status" value="1"/>
</dbReference>
<proteinExistence type="inferred from homology"/>
<dbReference type="Gene3D" id="3.40.640.10">
    <property type="entry name" value="Type I PLP-dependent aspartate aminotransferase-like (Major domain)"/>
    <property type="match status" value="1"/>
</dbReference>
<evidence type="ECO:0000256" key="3">
    <source>
        <dbReference type="ARBA" id="ARBA00011738"/>
    </source>
</evidence>
<comment type="pathway">
    <text evidence="9">Amino-acid biosynthesis.</text>
</comment>
<keyword evidence="4" id="KW-0032">Aminotransferase</keyword>
<sequence length="377" mass="43411">MQKACQPTKYQQRYDLQVLNKIMNYTDKYLSEMAKKLTPYEWESNVPEDILRFDTNTLPVPPPCLESFINDLKIKCPINEYGDPSYTKLKGLITGYECFEKEMITVTNSGDEALDIVTKAVLNPRDFFIIQPPTYEMFRIQSEINRGVAIQVPLTQTFAIDLNRLLKTIKEKQPKIVFICNPNNPTGTVTSTEYIEKILKNSTGVVLVDEVYREFYGKTSVLLLKKYDNLVILRSFSKFGGMAGARIGYLMASSKLSQVFDAIRLPMGVSWFSYKFAELLLEKNTAWIKSQSQMIMRERSRLTKELTELGLNVVPSQANFLLVKVGDKAKELYEKLKDNNILVRDRSNKPYLEGCLRVTVRNREQNNQLIKSLRNII</sequence>
<dbReference type="Pfam" id="PF00155">
    <property type="entry name" value="Aminotran_1_2"/>
    <property type="match status" value="1"/>
</dbReference>
<reference evidence="12" key="1">
    <citation type="submission" date="2017-09" db="EMBL/GenBank/DDBJ databases">
        <title>Depth-based differentiation of microbial function through sediment-hosted aquifers and enrichment of novel symbionts in the deep terrestrial subsurface.</title>
        <authorList>
            <person name="Probst A.J."/>
            <person name="Ladd B."/>
            <person name="Jarett J.K."/>
            <person name="Geller-Mcgrath D.E."/>
            <person name="Sieber C.M.K."/>
            <person name="Emerson J.B."/>
            <person name="Anantharaman K."/>
            <person name="Thomas B.C."/>
            <person name="Malmstrom R."/>
            <person name="Stieglmeier M."/>
            <person name="Klingl A."/>
            <person name="Woyke T."/>
            <person name="Ryan C.M."/>
            <person name="Banfield J.F."/>
        </authorList>
    </citation>
    <scope>NUCLEOTIDE SEQUENCE [LARGE SCALE GENOMIC DNA]</scope>
</reference>
<dbReference type="InterPro" id="IPR015424">
    <property type="entry name" value="PyrdxlP-dep_Trfase"/>
</dbReference>
<dbReference type="Gene3D" id="3.90.1150.10">
    <property type="entry name" value="Aspartate Aminotransferase, domain 1"/>
    <property type="match status" value="1"/>
</dbReference>
<dbReference type="PROSITE" id="PS00105">
    <property type="entry name" value="AA_TRANSFER_CLASS_1"/>
    <property type="match status" value="1"/>
</dbReference>
<comment type="cofactor">
    <cofactor evidence="1">
        <name>pyridoxal 5'-phosphate</name>
        <dbReference type="ChEBI" id="CHEBI:597326"/>
    </cofactor>
</comment>
<feature type="domain" description="Aminotransferase class I/classII large" evidence="10">
    <location>
        <begin position="56"/>
        <end position="373"/>
    </location>
</feature>
<gene>
    <name evidence="11" type="primary">hisC</name>
    <name evidence="11" type="ORF">CO051_01515</name>
</gene>
<dbReference type="AlphaFoldDB" id="A0A2M8F2B7"/>
<dbReference type="InterPro" id="IPR005861">
    <property type="entry name" value="HisP_aminotrans"/>
</dbReference>
<evidence type="ECO:0000256" key="4">
    <source>
        <dbReference type="ARBA" id="ARBA00022576"/>
    </source>
</evidence>
<evidence type="ECO:0000313" key="11">
    <source>
        <dbReference type="EMBL" id="PJC33429.1"/>
    </source>
</evidence>
<dbReference type="InterPro" id="IPR004838">
    <property type="entry name" value="NHTrfase_class1_PyrdxlP-BS"/>
</dbReference>
<keyword evidence="5" id="KW-0028">Amino-acid biosynthesis</keyword>
<keyword evidence="6" id="KW-0808">Transferase</keyword>
<dbReference type="Proteomes" id="UP000231383">
    <property type="component" value="Unassembled WGS sequence"/>
</dbReference>
<dbReference type="NCBIfam" id="TIGR01141">
    <property type="entry name" value="hisC"/>
    <property type="match status" value="1"/>
</dbReference>
<evidence type="ECO:0000259" key="10">
    <source>
        <dbReference type="Pfam" id="PF00155"/>
    </source>
</evidence>
<dbReference type="GO" id="GO:0004400">
    <property type="term" value="F:histidinol-phosphate transaminase activity"/>
    <property type="evidence" value="ECO:0007669"/>
    <property type="project" value="InterPro"/>
</dbReference>
<name>A0A2M8F2B7_9BACT</name>
<accession>A0A2M8F2B7</accession>
<dbReference type="InterPro" id="IPR015421">
    <property type="entry name" value="PyrdxlP-dep_Trfase_major"/>
</dbReference>
<dbReference type="EMBL" id="PFSC01000041">
    <property type="protein sequence ID" value="PJC33429.1"/>
    <property type="molecule type" value="Genomic_DNA"/>
</dbReference>
<evidence type="ECO:0000256" key="7">
    <source>
        <dbReference type="ARBA" id="ARBA00022898"/>
    </source>
</evidence>
<evidence type="ECO:0000256" key="6">
    <source>
        <dbReference type="ARBA" id="ARBA00022679"/>
    </source>
</evidence>